<evidence type="ECO:0000259" key="9">
    <source>
        <dbReference type="PROSITE" id="PS51695"/>
    </source>
</evidence>
<gene>
    <name evidence="10" type="ORF">GCM10009827_115610</name>
</gene>
<dbReference type="EMBL" id="BAAAQD010000052">
    <property type="protein sequence ID" value="GAA1574606.1"/>
    <property type="molecule type" value="Genomic_DNA"/>
</dbReference>
<evidence type="ECO:0000256" key="8">
    <source>
        <dbReference type="SAM" id="SignalP"/>
    </source>
</evidence>
<dbReference type="InterPro" id="IPR015366">
    <property type="entry name" value="S53_propep"/>
</dbReference>
<dbReference type="SUPFAM" id="SSF52743">
    <property type="entry name" value="Subtilisin-like"/>
    <property type="match status" value="1"/>
</dbReference>
<dbReference type="InterPro" id="IPR000209">
    <property type="entry name" value="Peptidase_S8/S53_dom"/>
</dbReference>
<keyword evidence="6" id="KW-0106">Calcium</keyword>
<dbReference type="Proteomes" id="UP001501470">
    <property type="component" value="Unassembled WGS sequence"/>
</dbReference>
<dbReference type="RefSeq" id="WP_344515153.1">
    <property type="nucleotide sequence ID" value="NZ_BAAAQD010000052.1"/>
</dbReference>
<keyword evidence="3" id="KW-0479">Metal-binding</keyword>
<evidence type="ECO:0000256" key="2">
    <source>
        <dbReference type="ARBA" id="ARBA00022670"/>
    </source>
</evidence>
<dbReference type="CDD" id="cd04056">
    <property type="entry name" value="Peptidases_S53"/>
    <property type="match status" value="1"/>
</dbReference>
<dbReference type="PANTHER" id="PTHR14218">
    <property type="entry name" value="PROTEASE S8 TRIPEPTIDYL PEPTIDASE I CLN2"/>
    <property type="match status" value="1"/>
</dbReference>
<evidence type="ECO:0000313" key="10">
    <source>
        <dbReference type="EMBL" id="GAA1574606.1"/>
    </source>
</evidence>
<dbReference type="SUPFAM" id="SSF54897">
    <property type="entry name" value="Protease propeptides/inhibitors"/>
    <property type="match status" value="1"/>
</dbReference>
<keyword evidence="8" id="KW-0732">Signal</keyword>
<name>A0ABP4PBK5_9ACTN</name>
<feature type="chain" id="PRO_5047045061" evidence="8">
    <location>
        <begin position="28"/>
        <end position="605"/>
    </location>
</feature>
<keyword evidence="2" id="KW-0645">Protease</keyword>
<proteinExistence type="predicted"/>
<protein>
    <submittedName>
        <fullName evidence="10">S53 family peptidase</fullName>
    </submittedName>
</protein>
<evidence type="ECO:0000256" key="3">
    <source>
        <dbReference type="ARBA" id="ARBA00022723"/>
    </source>
</evidence>
<dbReference type="InterPro" id="IPR030400">
    <property type="entry name" value="Sedolisin_dom"/>
</dbReference>
<dbReference type="Pfam" id="PF09286">
    <property type="entry name" value="Pro-kuma_activ"/>
    <property type="match status" value="1"/>
</dbReference>
<keyword evidence="4" id="KW-0378">Hydrolase</keyword>
<dbReference type="PROSITE" id="PS51695">
    <property type="entry name" value="SEDOLISIN"/>
    <property type="match status" value="1"/>
</dbReference>
<dbReference type="PANTHER" id="PTHR14218:SF15">
    <property type="entry name" value="TRIPEPTIDYL-PEPTIDASE 1"/>
    <property type="match status" value="1"/>
</dbReference>
<dbReference type="Gene3D" id="3.40.50.200">
    <property type="entry name" value="Peptidase S8/S53 domain"/>
    <property type="match status" value="1"/>
</dbReference>
<evidence type="ECO:0000256" key="1">
    <source>
        <dbReference type="ARBA" id="ARBA00001913"/>
    </source>
</evidence>
<keyword evidence="7" id="KW-0865">Zymogen</keyword>
<organism evidence="10 11">
    <name type="scientific">Dactylosporangium maewongense</name>
    <dbReference type="NCBI Taxonomy" id="634393"/>
    <lineage>
        <taxon>Bacteria</taxon>
        <taxon>Bacillati</taxon>
        <taxon>Actinomycetota</taxon>
        <taxon>Actinomycetes</taxon>
        <taxon>Micromonosporales</taxon>
        <taxon>Micromonosporaceae</taxon>
        <taxon>Dactylosporangium</taxon>
    </lineage>
</organism>
<keyword evidence="11" id="KW-1185">Reference proteome</keyword>
<evidence type="ECO:0000256" key="4">
    <source>
        <dbReference type="ARBA" id="ARBA00022801"/>
    </source>
</evidence>
<evidence type="ECO:0000256" key="5">
    <source>
        <dbReference type="ARBA" id="ARBA00022825"/>
    </source>
</evidence>
<reference evidence="11" key="1">
    <citation type="journal article" date="2019" name="Int. J. Syst. Evol. Microbiol.">
        <title>The Global Catalogue of Microorganisms (GCM) 10K type strain sequencing project: providing services to taxonomists for standard genome sequencing and annotation.</title>
        <authorList>
            <consortium name="The Broad Institute Genomics Platform"/>
            <consortium name="The Broad Institute Genome Sequencing Center for Infectious Disease"/>
            <person name="Wu L."/>
            <person name="Ma J."/>
        </authorList>
    </citation>
    <scope>NUCLEOTIDE SEQUENCE [LARGE SCALE GENOMIC DNA]</scope>
    <source>
        <strain evidence="11">JCM 15933</strain>
    </source>
</reference>
<comment type="caution">
    <text evidence="10">The sequence shown here is derived from an EMBL/GenBank/DDBJ whole genome shotgun (WGS) entry which is preliminary data.</text>
</comment>
<evidence type="ECO:0000256" key="6">
    <source>
        <dbReference type="ARBA" id="ARBA00022837"/>
    </source>
</evidence>
<evidence type="ECO:0000313" key="11">
    <source>
        <dbReference type="Proteomes" id="UP001501470"/>
    </source>
</evidence>
<comment type="cofactor">
    <cofactor evidence="1">
        <name>Ca(2+)</name>
        <dbReference type="ChEBI" id="CHEBI:29108"/>
    </cofactor>
</comment>
<dbReference type="SMART" id="SM00944">
    <property type="entry name" value="Pro-kuma_activ"/>
    <property type="match status" value="1"/>
</dbReference>
<dbReference type="CDD" id="cd11377">
    <property type="entry name" value="Pro-peptidase_S53"/>
    <property type="match status" value="1"/>
</dbReference>
<accession>A0ABP4PBK5</accession>
<evidence type="ECO:0000256" key="7">
    <source>
        <dbReference type="ARBA" id="ARBA00023145"/>
    </source>
</evidence>
<dbReference type="InterPro" id="IPR050819">
    <property type="entry name" value="Tripeptidyl-peptidase_I"/>
</dbReference>
<feature type="domain" description="Peptidase S53" evidence="9">
    <location>
        <begin position="219"/>
        <end position="605"/>
    </location>
</feature>
<dbReference type="Pfam" id="PF00082">
    <property type="entry name" value="Peptidase_S8"/>
    <property type="match status" value="1"/>
</dbReference>
<keyword evidence="5" id="KW-0720">Serine protease</keyword>
<feature type="signal peptide" evidence="8">
    <location>
        <begin position="1"/>
        <end position="27"/>
    </location>
</feature>
<dbReference type="InterPro" id="IPR036852">
    <property type="entry name" value="Peptidase_S8/S53_dom_sf"/>
</dbReference>
<sequence>MRLARIVLAVTGSALATLLIAAGPAHGTPIPPGGGGALAADQPVTVTLTLAAADPSAVQAYAAAVASPGSAAFGKHLTRQQLREQLGADRARVARVTAWANRSGFTVQGLDDTGTRLTLTGTARTARAAFGVELSTQTRHGVRALTASGPARLPAKVALDVQAVTGLTQRVAQPLSVRPAANVKPLADGQYCSTFFGEWNKGSVSQKYPAGRQSNPTCGYNGTQLRSLYGLGGGDRGAAQTIVIVGAYHQASTLADANRTFAANGIPALPADRFVVKAYAPPTTVQGCDVPLWNIEEALDVQAAHTIAPDAKIVYAAAPDCTQLDETVAKVIADSSVDTTIISASWGIVGEPNDQAYLQAVNAILARAAILGVGVYAASGDTGDNSAVAGANGTSVRFPAASPWVTAVGGTSTGIGANNKPIFQTGWESAASRLQGSTWQRLSPPFIGGAGGGTSSYFDKPSWQAGLPGTRRSVPDVAALAGPYTGFLIGWSSGGQYRTSPIGGTSLAAPIVASLAAVAQSRAGGDTVIGLAAPIHYAKAGTGATTDVGHVDAGIWTPAINDSLPAGDYLIDLDGGPQSLRTGPGYDHVTGLGAPGPNYLTALVS</sequence>